<comment type="caution">
    <text evidence="1">The sequence shown here is derived from an EMBL/GenBank/DDBJ whole genome shotgun (WGS) entry which is preliminary data.</text>
</comment>
<organism evidence="1 2">
    <name type="scientific">Acaulospora colombiana</name>
    <dbReference type="NCBI Taxonomy" id="27376"/>
    <lineage>
        <taxon>Eukaryota</taxon>
        <taxon>Fungi</taxon>
        <taxon>Fungi incertae sedis</taxon>
        <taxon>Mucoromycota</taxon>
        <taxon>Glomeromycotina</taxon>
        <taxon>Glomeromycetes</taxon>
        <taxon>Diversisporales</taxon>
        <taxon>Acaulosporaceae</taxon>
        <taxon>Acaulospora</taxon>
    </lineage>
</organism>
<dbReference type="Proteomes" id="UP000789525">
    <property type="component" value="Unassembled WGS sequence"/>
</dbReference>
<proteinExistence type="predicted"/>
<evidence type="ECO:0000313" key="2">
    <source>
        <dbReference type="Proteomes" id="UP000789525"/>
    </source>
</evidence>
<name>A0ACA9Q0K0_9GLOM</name>
<reference evidence="1" key="1">
    <citation type="submission" date="2021-06" db="EMBL/GenBank/DDBJ databases">
        <authorList>
            <person name="Kallberg Y."/>
            <person name="Tangrot J."/>
            <person name="Rosling A."/>
        </authorList>
    </citation>
    <scope>NUCLEOTIDE SEQUENCE</scope>
    <source>
        <strain evidence="1">CL356</strain>
    </source>
</reference>
<keyword evidence="2" id="KW-1185">Reference proteome</keyword>
<protein>
    <submittedName>
        <fullName evidence="1">3500_t:CDS:1</fullName>
    </submittedName>
</protein>
<gene>
    <name evidence="1" type="ORF">ACOLOM_LOCUS11663</name>
</gene>
<evidence type="ECO:0000313" key="1">
    <source>
        <dbReference type="EMBL" id="CAG8731379.1"/>
    </source>
</evidence>
<dbReference type="EMBL" id="CAJVPT010043009">
    <property type="protein sequence ID" value="CAG8731379.1"/>
    <property type="molecule type" value="Genomic_DNA"/>
</dbReference>
<feature type="non-terminal residue" evidence="1">
    <location>
        <position position="72"/>
    </location>
</feature>
<accession>A0ACA9Q0K0</accession>
<sequence length="72" mass="7842">MEKFIQDTRITPKGVSKGTWGSEFATTSLRPTKAVGSGSDLQRAGITRETRGGTSIEKQSQRNNTSLPSDRE</sequence>